<reference evidence="11 12" key="1">
    <citation type="journal article" date="2018" name="Nat. Ecol. Evol.">
        <title>Pezizomycetes genomes reveal the molecular basis of ectomycorrhizal truffle lifestyle.</title>
        <authorList>
            <person name="Murat C."/>
            <person name="Payen T."/>
            <person name="Noel B."/>
            <person name="Kuo A."/>
            <person name="Morin E."/>
            <person name="Chen J."/>
            <person name="Kohler A."/>
            <person name="Krizsan K."/>
            <person name="Balestrini R."/>
            <person name="Da Silva C."/>
            <person name="Montanini B."/>
            <person name="Hainaut M."/>
            <person name="Levati E."/>
            <person name="Barry K.W."/>
            <person name="Belfiori B."/>
            <person name="Cichocki N."/>
            <person name="Clum A."/>
            <person name="Dockter R.B."/>
            <person name="Fauchery L."/>
            <person name="Guy J."/>
            <person name="Iotti M."/>
            <person name="Le Tacon F."/>
            <person name="Lindquist E.A."/>
            <person name="Lipzen A."/>
            <person name="Malagnac F."/>
            <person name="Mello A."/>
            <person name="Molinier V."/>
            <person name="Miyauchi S."/>
            <person name="Poulain J."/>
            <person name="Riccioni C."/>
            <person name="Rubini A."/>
            <person name="Sitrit Y."/>
            <person name="Splivallo R."/>
            <person name="Traeger S."/>
            <person name="Wang M."/>
            <person name="Zifcakova L."/>
            <person name="Wipf D."/>
            <person name="Zambonelli A."/>
            <person name="Paolocci F."/>
            <person name="Nowrousian M."/>
            <person name="Ottonello S."/>
            <person name="Baldrian P."/>
            <person name="Spatafora J.W."/>
            <person name="Henrissat B."/>
            <person name="Nagy L.G."/>
            <person name="Aury J.M."/>
            <person name="Wincker P."/>
            <person name="Grigoriev I.V."/>
            <person name="Bonfante P."/>
            <person name="Martin F.M."/>
        </authorList>
    </citation>
    <scope>NUCLEOTIDE SEQUENCE [LARGE SCALE GENOMIC DNA]</scope>
    <source>
        <strain evidence="11 12">CCBAS932</strain>
    </source>
</reference>
<evidence type="ECO:0000256" key="4">
    <source>
        <dbReference type="ARBA" id="ARBA00022741"/>
    </source>
</evidence>
<keyword evidence="6" id="KW-0067">ATP-binding</keyword>
<evidence type="ECO:0000256" key="1">
    <source>
        <dbReference type="ARBA" id="ARBA00004685"/>
    </source>
</evidence>
<dbReference type="EC" id="2.7.2.4" evidence="8"/>
<organism evidence="11 12">
    <name type="scientific">Morchella conica CCBAS932</name>
    <dbReference type="NCBI Taxonomy" id="1392247"/>
    <lineage>
        <taxon>Eukaryota</taxon>
        <taxon>Fungi</taxon>
        <taxon>Dikarya</taxon>
        <taxon>Ascomycota</taxon>
        <taxon>Pezizomycotina</taxon>
        <taxon>Pezizomycetes</taxon>
        <taxon>Pezizales</taxon>
        <taxon>Morchellaceae</taxon>
        <taxon>Morchella</taxon>
    </lineage>
</organism>
<dbReference type="AlphaFoldDB" id="A0A3N4L379"/>
<dbReference type="SUPFAM" id="SSF55021">
    <property type="entry name" value="ACT-like"/>
    <property type="match status" value="2"/>
</dbReference>
<dbReference type="Gene3D" id="3.30.2130.10">
    <property type="entry name" value="VC0802-like"/>
    <property type="match status" value="1"/>
</dbReference>
<keyword evidence="5 8" id="KW-0418">Kinase</keyword>
<dbReference type="PANTHER" id="PTHR21499:SF59">
    <property type="entry name" value="ASPARTOKINASE"/>
    <property type="match status" value="1"/>
</dbReference>
<dbReference type="NCBIfam" id="TIGR00657">
    <property type="entry name" value="asp_kinases"/>
    <property type="match status" value="1"/>
</dbReference>
<dbReference type="InterPro" id="IPR001341">
    <property type="entry name" value="Asp_kinase"/>
</dbReference>
<comment type="catalytic activity">
    <reaction evidence="7 8">
        <text>L-aspartate + ATP = 4-phospho-L-aspartate + ADP</text>
        <dbReference type="Rhea" id="RHEA:23776"/>
        <dbReference type="ChEBI" id="CHEBI:29991"/>
        <dbReference type="ChEBI" id="CHEBI:30616"/>
        <dbReference type="ChEBI" id="CHEBI:57535"/>
        <dbReference type="ChEBI" id="CHEBI:456216"/>
        <dbReference type="EC" id="2.7.2.4"/>
    </reaction>
</comment>
<evidence type="ECO:0000313" key="11">
    <source>
        <dbReference type="EMBL" id="RPB16208.1"/>
    </source>
</evidence>
<evidence type="ECO:0000256" key="3">
    <source>
        <dbReference type="ARBA" id="ARBA00022679"/>
    </source>
</evidence>
<dbReference type="InterPro" id="IPR045865">
    <property type="entry name" value="ACT-like_dom_sf"/>
</dbReference>
<evidence type="ECO:0000256" key="8">
    <source>
        <dbReference type="RuleBase" id="RU003448"/>
    </source>
</evidence>
<dbReference type="SUPFAM" id="SSF53633">
    <property type="entry name" value="Carbamate kinase-like"/>
    <property type="match status" value="1"/>
</dbReference>
<gene>
    <name evidence="11" type="ORF">P167DRAFT_481740</name>
</gene>
<dbReference type="GO" id="GO:0009090">
    <property type="term" value="P:homoserine biosynthetic process"/>
    <property type="evidence" value="ECO:0007669"/>
    <property type="project" value="TreeGrafter"/>
</dbReference>
<keyword evidence="3 8" id="KW-0808">Transferase</keyword>
<dbReference type="InterPro" id="IPR054352">
    <property type="entry name" value="ACT_Aspartokinase"/>
</dbReference>
<dbReference type="InterPro" id="IPR005260">
    <property type="entry name" value="Asp_kin_monofn"/>
</dbReference>
<keyword evidence="12" id="KW-1185">Reference proteome</keyword>
<sequence>MGWVVHRFDSLCIGKFGAGIVEDIIKPGVLNNRQVVVCSAMQMGGGADRNMTRQLKSAVEASLTHQSEEYLALFETIEEDHIRMASELINSAERLEHLKEEIIDECNLVTRLIGASQILGQMNPRAKDIILGVRDRLSCILMTSILQDRGIYCEYINPEGIVNSSYPGKNVLDQKLCDFVSEELTKQVQECERKTIVVTGYFGNMQGVTAGRDYGDLTAATLAVGLGANELKIWKEVDGIFTADPKICSTAQLIPVVTSDEAAEMLQYGIQMIHPFAMELVAKANIPINFRNIHNPKGNGTVVSDDVAASFGNKLQKILPKAPTAITIKTGIAVLSINSKKRHISCGFFATVFSTLNKHGLMVDLISTSETHVSVALGSKFTEERLREAIKELKQHGNVELTRHLAIVSLIGRQMKRLVGVASCMFSTLAKEGVNVEMISQGASEINISCVIKLEDAVRAMSVLHTKLFLHKMDFGPSASQKCAINYDS</sequence>
<evidence type="ECO:0000313" key="12">
    <source>
        <dbReference type="Proteomes" id="UP000277580"/>
    </source>
</evidence>
<dbReference type="PANTHER" id="PTHR21499">
    <property type="entry name" value="ASPARTATE KINASE"/>
    <property type="match status" value="1"/>
</dbReference>
<evidence type="ECO:0000256" key="2">
    <source>
        <dbReference type="ARBA" id="ARBA00010122"/>
    </source>
</evidence>
<proteinExistence type="inferred from homology"/>
<dbReference type="GO" id="GO:0009089">
    <property type="term" value="P:lysine biosynthetic process via diaminopimelate"/>
    <property type="evidence" value="ECO:0007669"/>
    <property type="project" value="InterPro"/>
</dbReference>
<evidence type="ECO:0000256" key="6">
    <source>
        <dbReference type="ARBA" id="ARBA00022840"/>
    </source>
</evidence>
<dbReference type="Pfam" id="PF00696">
    <property type="entry name" value="AA_kinase"/>
    <property type="match status" value="1"/>
</dbReference>
<evidence type="ECO:0000259" key="10">
    <source>
        <dbReference type="Pfam" id="PF22468"/>
    </source>
</evidence>
<comment type="pathway">
    <text evidence="1">Mycotoxin biosynthesis.</text>
</comment>
<dbReference type="OrthoDB" id="4323675at2759"/>
<dbReference type="PIRSF" id="PIRSF000726">
    <property type="entry name" value="Asp_kin"/>
    <property type="match status" value="1"/>
</dbReference>
<dbReference type="Gene3D" id="3.40.1160.10">
    <property type="entry name" value="Acetylglutamate kinase-like"/>
    <property type="match status" value="1"/>
</dbReference>
<protein>
    <recommendedName>
        <fullName evidence="8">Aspartokinase</fullName>
        <ecNumber evidence="8">2.7.2.4</ecNumber>
    </recommendedName>
</protein>
<dbReference type="InterPro" id="IPR001048">
    <property type="entry name" value="Asp/Glu/Uridylate_kinase"/>
</dbReference>
<dbReference type="GO" id="GO:0004072">
    <property type="term" value="F:aspartate kinase activity"/>
    <property type="evidence" value="ECO:0007669"/>
    <property type="project" value="UniProtKB-EC"/>
</dbReference>
<feature type="domain" description="Aspartokinase ACT" evidence="10">
    <location>
        <begin position="408"/>
        <end position="467"/>
    </location>
</feature>
<dbReference type="FunFam" id="3.30.2130.10:FF:000001">
    <property type="entry name" value="Bifunctional aspartokinase/homoserine dehydrogenase"/>
    <property type="match status" value="1"/>
</dbReference>
<dbReference type="InParanoid" id="A0A3N4L379"/>
<evidence type="ECO:0000259" key="9">
    <source>
        <dbReference type="Pfam" id="PF00696"/>
    </source>
</evidence>
<dbReference type="Proteomes" id="UP000277580">
    <property type="component" value="Unassembled WGS sequence"/>
</dbReference>
<evidence type="ECO:0000256" key="7">
    <source>
        <dbReference type="ARBA" id="ARBA00047872"/>
    </source>
</evidence>
<dbReference type="STRING" id="1392247.A0A3N4L379"/>
<dbReference type="EMBL" id="ML119110">
    <property type="protein sequence ID" value="RPB16208.1"/>
    <property type="molecule type" value="Genomic_DNA"/>
</dbReference>
<name>A0A3N4L379_9PEZI</name>
<dbReference type="InterPro" id="IPR036393">
    <property type="entry name" value="AceGlu_kinase-like_sf"/>
</dbReference>
<feature type="domain" description="Aspartate/glutamate/uridylate kinase" evidence="9">
    <location>
        <begin position="31"/>
        <end position="289"/>
    </location>
</feature>
<dbReference type="GO" id="GO:0005524">
    <property type="term" value="F:ATP binding"/>
    <property type="evidence" value="ECO:0007669"/>
    <property type="project" value="UniProtKB-KW"/>
</dbReference>
<dbReference type="Pfam" id="PF22468">
    <property type="entry name" value="ACT_9"/>
    <property type="match status" value="1"/>
</dbReference>
<keyword evidence="4" id="KW-0547">Nucleotide-binding</keyword>
<accession>A0A3N4L379</accession>
<evidence type="ECO:0000256" key="5">
    <source>
        <dbReference type="ARBA" id="ARBA00022777"/>
    </source>
</evidence>
<comment type="similarity">
    <text evidence="2 8">Belongs to the aspartokinase family.</text>
</comment>
<dbReference type="GO" id="GO:0005829">
    <property type="term" value="C:cytosol"/>
    <property type="evidence" value="ECO:0007669"/>
    <property type="project" value="TreeGrafter"/>
</dbReference>